<evidence type="ECO:0000256" key="1">
    <source>
        <dbReference type="SAM" id="Phobius"/>
    </source>
</evidence>
<proteinExistence type="predicted"/>
<comment type="caution">
    <text evidence="2">The sequence shown here is derived from an EMBL/GenBank/DDBJ whole genome shotgun (WGS) entry which is preliminary data.</text>
</comment>
<dbReference type="InterPro" id="IPR049971">
    <property type="entry name" value="CLC_0170-like"/>
</dbReference>
<dbReference type="RefSeq" id="WP_218098773.1">
    <property type="nucleotide sequence ID" value="NZ_CAJVCE010000006.1"/>
</dbReference>
<gene>
    <name evidence="2" type="ORF">PAECIP111802_02430</name>
</gene>
<feature type="transmembrane region" description="Helical" evidence="1">
    <location>
        <begin position="46"/>
        <end position="65"/>
    </location>
</feature>
<keyword evidence="1" id="KW-1133">Transmembrane helix</keyword>
<sequence>MIGTGSVGYLGYAISLWLVTGVIILRLDVKGYELSTMMKEKKVARFVGWLNVCLGFLMLIGYWSMQSWEW</sequence>
<keyword evidence="1" id="KW-0812">Transmembrane</keyword>
<protein>
    <submittedName>
        <fullName evidence="2">Uncharacterized protein</fullName>
    </submittedName>
</protein>
<evidence type="ECO:0000313" key="2">
    <source>
        <dbReference type="EMBL" id="CAG7638333.1"/>
    </source>
</evidence>
<dbReference type="EMBL" id="CAJVCE010000006">
    <property type="protein sequence ID" value="CAG7638333.1"/>
    <property type="molecule type" value="Genomic_DNA"/>
</dbReference>
<name>A0ABM8VGF7_9BACL</name>
<feature type="transmembrane region" description="Helical" evidence="1">
    <location>
        <begin position="6"/>
        <end position="25"/>
    </location>
</feature>
<accession>A0ABM8VGF7</accession>
<evidence type="ECO:0000313" key="3">
    <source>
        <dbReference type="Proteomes" id="UP000730618"/>
    </source>
</evidence>
<dbReference type="Proteomes" id="UP000730618">
    <property type="component" value="Unassembled WGS sequence"/>
</dbReference>
<organism evidence="2 3">
    <name type="scientific">Paenibacillus allorhizosphaerae</name>
    <dbReference type="NCBI Taxonomy" id="2849866"/>
    <lineage>
        <taxon>Bacteria</taxon>
        <taxon>Bacillati</taxon>
        <taxon>Bacillota</taxon>
        <taxon>Bacilli</taxon>
        <taxon>Bacillales</taxon>
        <taxon>Paenibacillaceae</taxon>
        <taxon>Paenibacillus</taxon>
    </lineage>
</organism>
<keyword evidence="3" id="KW-1185">Reference proteome</keyword>
<keyword evidence="1" id="KW-0472">Membrane</keyword>
<reference evidence="2 3" key="1">
    <citation type="submission" date="2021-06" db="EMBL/GenBank/DDBJ databases">
        <authorList>
            <person name="Criscuolo A."/>
        </authorList>
    </citation>
    <scope>NUCLEOTIDE SEQUENCE [LARGE SCALE GENOMIC DNA]</scope>
    <source>
        <strain evidence="3">CIP 111802</strain>
    </source>
</reference>
<dbReference type="NCBIfam" id="NF042414">
    <property type="entry name" value="CLC_0170_fam"/>
    <property type="match status" value="1"/>
</dbReference>